<dbReference type="GeneID" id="92354169"/>
<proteinExistence type="predicted"/>
<gene>
    <name evidence="1" type="ORF">SJAV_12350</name>
</gene>
<sequence>MEETFEEKSRHSCFMKDKLYKELKNIADEEGRTVYDVTNIAVDLYISLYRSLGDDVSYLQVYYRLLKHLVSVGALTINTSLITPADLSLLISSYISTISLTEEGKINKLIGILDFIAQLLRGVKANMYSSQYKQDVIYKFENENIANYFENFCKNLLKGELTNSEITYEIKKSDLMVEVKIEQK</sequence>
<organism evidence="1">
    <name type="scientific">Sulfurisphaera javensis</name>
    <dbReference type="NCBI Taxonomy" id="2049879"/>
    <lineage>
        <taxon>Archaea</taxon>
        <taxon>Thermoproteota</taxon>
        <taxon>Thermoprotei</taxon>
        <taxon>Sulfolobales</taxon>
        <taxon>Sulfolobaceae</taxon>
        <taxon>Sulfurisphaera</taxon>
    </lineage>
</organism>
<dbReference type="EMBL" id="AP031322">
    <property type="protein sequence ID" value="BFH73291.1"/>
    <property type="molecule type" value="Genomic_DNA"/>
</dbReference>
<evidence type="ECO:0000313" key="1">
    <source>
        <dbReference type="EMBL" id="BFH73291.1"/>
    </source>
</evidence>
<dbReference type="KEGG" id="sjv:SJAV_12350"/>
<protein>
    <submittedName>
        <fullName evidence="1">Uncharacterized protein</fullName>
    </submittedName>
</protein>
<dbReference type="AlphaFoldDB" id="A0AAT9GQW1"/>
<accession>A0AAT9GQW1</accession>
<reference evidence="1" key="1">
    <citation type="submission" date="2024-03" db="EMBL/GenBank/DDBJ databases">
        <title>Complete genome sequence of Sulfurisphaera javensis strain KD-1.</title>
        <authorList>
            <person name="Sakai H."/>
            <person name="Nur N."/>
            <person name="Suwanto A."/>
            <person name="Kurosawa N."/>
        </authorList>
    </citation>
    <scope>NUCLEOTIDE SEQUENCE</scope>
    <source>
        <strain evidence="1">KD-1</strain>
    </source>
</reference>
<dbReference type="RefSeq" id="WP_369611441.1">
    <property type="nucleotide sequence ID" value="NZ_AP031322.1"/>
</dbReference>
<name>A0AAT9GQW1_9CREN</name>